<dbReference type="EMBL" id="LBQX01000018">
    <property type="protein sequence ID" value="KKP86615.1"/>
    <property type="molecule type" value="Genomic_DNA"/>
</dbReference>
<protein>
    <submittedName>
        <fullName evidence="1">Uncharacterized protein</fullName>
    </submittedName>
</protein>
<accession>A0A0G0FGP6</accession>
<evidence type="ECO:0000313" key="1">
    <source>
        <dbReference type="EMBL" id="KKP86615.1"/>
    </source>
</evidence>
<dbReference type="AlphaFoldDB" id="A0A0G0FGP6"/>
<organism evidence="1 2">
    <name type="scientific">Candidatus Roizmanbacteria bacterium GW2011_GWA2_35_8</name>
    <dbReference type="NCBI Taxonomy" id="1618479"/>
    <lineage>
        <taxon>Bacteria</taxon>
        <taxon>Candidatus Roizmaniibacteriota</taxon>
    </lineage>
</organism>
<dbReference type="Proteomes" id="UP000034536">
    <property type="component" value="Unassembled WGS sequence"/>
</dbReference>
<name>A0A0G0FGP6_9BACT</name>
<sequence length="66" mass="7536">MKEKHQPNLAEKILVKAFPFLAGIMNISTAELRSLTSEDPGLARRIAENQWKVDESSRQREKARLS</sequence>
<gene>
    <name evidence="1" type="ORF">UR89_C0018G0010</name>
</gene>
<comment type="caution">
    <text evidence="1">The sequence shown here is derived from an EMBL/GenBank/DDBJ whole genome shotgun (WGS) entry which is preliminary data.</text>
</comment>
<evidence type="ECO:0000313" key="2">
    <source>
        <dbReference type="Proteomes" id="UP000034536"/>
    </source>
</evidence>
<proteinExistence type="predicted"/>
<reference evidence="1 2" key="1">
    <citation type="journal article" date="2015" name="Nature">
        <title>rRNA introns, odd ribosomes, and small enigmatic genomes across a large radiation of phyla.</title>
        <authorList>
            <person name="Brown C.T."/>
            <person name="Hug L.A."/>
            <person name="Thomas B.C."/>
            <person name="Sharon I."/>
            <person name="Castelle C.J."/>
            <person name="Singh A."/>
            <person name="Wilkins M.J."/>
            <person name="Williams K.H."/>
            <person name="Banfield J.F."/>
        </authorList>
    </citation>
    <scope>NUCLEOTIDE SEQUENCE [LARGE SCALE GENOMIC DNA]</scope>
</reference>